<comment type="similarity">
    <text evidence="1">Belongs to the NAD(P)-dependent epimerase/dehydratase family.</text>
</comment>
<gene>
    <name evidence="3" type="ORF">GGQ74_000733</name>
</gene>
<organism evidence="3 4">
    <name type="scientific">Desulfobaculum xiamenense</name>
    <dbReference type="NCBI Taxonomy" id="995050"/>
    <lineage>
        <taxon>Bacteria</taxon>
        <taxon>Pseudomonadati</taxon>
        <taxon>Thermodesulfobacteriota</taxon>
        <taxon>Desulfovibrionia</taxon>
        <taxon>Desulfovibrionales</taxon>
        <taxon>Desulfovibrionaceae</taxon>
        <taxon>Desulfobaculum</taxon>
    </lineage>
</organism>
<proteinExistence type="inferred from homology"/>
<keyword evidence="4" id="KW-1185">Reference proteome</keyword>
<dbReference type="Proteomes" id="UP000580856">
    <property type="component" value="Unassembled WGS sequence"/>
</dbReference>
<dbReference type="PANTHER" id="PTHR43000">
    <property type="entry name" value="DTDP-D-GLUCOSE 4,6-DEHYDRATASE-RELATED"/>
    <property type="match status" value="1"/>
</dbReference>
<dbReference type="EMBL" id="JAATJA010000001">
    <property type="protein sequence ID" value="NJB67093.1"/>
    <property type="molecule type" value="Genomic_DNA"/>
</dbReference>
<evidence type="ECO:0000259" key="2">
    <source>
        <dbReference type="Pfam" id="PF01370"/>
    </source>
</evidence>
<dbReference type="Gene3D" id="3.40.50.720">
    <property type="entry name" value="NAD(P)-binding Rossmann-like Domain"/>
    <property type="match status" value="1"/>
</dbReference>
<comment type="caution">
    <text evidence="3">The sequence shown here is derived from an EMBL/GenBank/DDBJ whole genome shotgun (WGS) entry which is preliminary data.</text>
</comment>
<dbReference type="InterPro" id="IPR001509">
    <property type="entry name" value="Epimerase_deHydtase"/>
</dbReference>
<protein>
    <submittedName>
        <fullName evidence="3">Nucleoside-diphosphate-sugar epimerase</fullName>
    </submittedName>
</protein>
<name>A0A846QLM3_9BACT</name>
<sequence length="361" mass="40530">MTLIPFKGRRIALIGGAGFIGHNLALRLRALGAEVSIIDSLMINNLLTFASTATDVPNRDIYLDMLNARLILLRQAGIPLFVQDCRDYNALSKLIARIDPQVVVQLAAVAHANKSNKDPYSTFDHSFRTLENALDCSRDRVEHFIYFSSSMVYGHFRTGTVMEDTQCEPLGIYGALKFGGEKLVIAYNQAFGLPYTIIRPSALYGERCVSRRVGQIFIESALRGDEIRVLGDGSDRLDFTYIDDFVNGMLCVLENENSRNQIFNITYGESRSLGNMADLVREHFPGARVRYVPKDNLTPDRGTLCVDKARELIGYRPEWPLERGFVKYIQWYKHMYADGNGGSRLTSATVLPGMLPPEARQ</sequence>
<dbReference type="SUPFAM" id="SSF51735">
    <property type="entry name" value="NAD(P)-binding Rossmann-fold domains"/>
    <property type="match status" value="1"/>
</dbReference>
<dbReference type="AlphaFoldDB" id="A0A846QLM3"/>
<dbReference type="RefSeq" id="WP_167940178.1">
    <property type="nucleotide sequence ID" value="NZ_JAATJA010000001.1"/>
</dbReference>
<dbReference type="Pfam" id="PF01370">
    <property type="entry name" value="Epimerase"/>
    <property type="match status" value="1"/>
</dbReference>
<evidence type="ECO:0000313" key="3">
    <source>
        <dbReference type="EMBL" id="NJB67093.1"/>
    </source>
</evidence>
<feature type="domain" description="NAD-dependent epimerase/dehydratase" evidence="2">
    <location>
        <begin position="12"/>
        <end position="265"/>
    </location>
</feature>
<dbReference type="InterPro" id="IPR036291">
    <property type="entry name" value="NAD(P)-bd_dom_sf"/>
</dbReference>
<reference evidence="3 4" key="1">
    <citation type="submission" date="2020-03" db="EMBL/GenBank/DDBJ databases">
        <title>Genomic Encyclopedia of Type Strains, Phase IV (KMG-IV): sequencing the most valuable type-strain genomes for metagenomic binning, comparative biology and taxonomic classification.</title>
        <authorList>
            <person name="Goeker M."/>
        </authorList>
    </citation>
    <scope>NUCLEOTIDE SEQUENCE [LARGE SCALE GENOMIC DNA]</scope>
    <source>
        <strain evidence="3 4">DSM 24233</strain>
    </source>
</reference>
<evidence type="ECO:0000256" key="1">
    <source>
        <dbReference type="ARBA" id="ARBA00007637"/>
    </source>
</evidence>
<accession>A0A846QLM3</accession>
<evidence type="ECO:0000313" key="4">
    <source>
        <dbReference type="Proteomes" id="UP000580856"/>
    </source>
</evidence>